<dbReference type="EMBL" id="GBXM01044166">
    <property type="protein sequence ID" value="JAH64411.1"/>
    <property type="molecule type" value="Transcribed_RNA"/>
</dbReference>
<name>A0A0E9UF27_ANGAN</name>
<organism evidence="1">
    <name type="scientific">Anguilla anguilla</name>
    <name type="common">European freshwater eel</name>
    <name type="synonym">Muraena anguilla</name>
    <dbReference type="NCBI Taxonomy" id="7936"/>
    <lineage>
        <taxon>Eukaryota</taxon>
        <taxon>Metazoa</taxon>
        <taxon>Chordata</taxon>
        <taxon>Craniata</taxon>
        <taxon>Vertebrata</taxon>
        <taxon>Euteleostomi</taxon>
        <taxon>Actinopterygii</taxon>
        <taxon>Neopterygii</taxon>
        <taxon>Teleostei</taxon>
        <taxon>Anguilliformes</taxon>
        <taxon>Anguillidae</taxon>
        <taxon>Anguilla</taxon>
    </lineage>
</organism>
<sequence>MEVYGRVLPLESL</sequence>
<protein>
    <submittedName>
        <fullName evidence="1">Uncharacterized protein</fullName>
    </submittedName>
</protein>
<proteinExistence type="predicted"/>
<reference evidence="1" key="1">
    <citation type="submission" date="2014-11" db="EMBL/GenBank/DDBJ databases">
        <authorList>
            <person name="Amaro Gonzalez C."/>
        </authorList>
    </citation>
    <scope>NUCLEOTIDE SEQUENCE</scope>
</reference>
<reference evidence="1" key="2">
    <citation type="journal article" date="2015" name="Fish Shellfish Immunol.">
        <title>Early steps in the European eel (Anguilla anguilla)-Vibrio vulnificus interaction in the gills: Role of the RtxA13 toxin.</title>
        <authorList>
            <person name="Callol A."/>
            <person name="Pajuelo D."/>
            <person name="Ebbesson L."/>
            <person name="Teles M."/>
            <person name="MacKenzie S."/>
            <person name="Amaro C."/>
        </authorList>
    </citation>
    <scope>NUCLEOTIDE SEQUENCE</scope>
</reference>
<accession>A0A0E9UF27</accession>
<evidence type="ECO:0000313" key="1">
    <source>
        <dbReference type="EMBL" id="JAH64411.1"/>
    </source>
</evidence>